<keyword evidence="4" id="KW-1185">Reference proteome</keyword>
<feature type="region of interest" description="Disordered" evidence="2">
    <location>
        <begin position="34"/>
        <end position="89"/>
    </location>
</feature>
<feature type="region of interest" description="Disordered" evidence="2">
    <location>
        <begin position="415"/>
        <end position="476"/>
    </location>
</feature>
<feature type="region of interest" description="Disordered" evidence="2">
    <location>
        <begin position="1"/>
        <end position="21"/>
    </location>
</feature>
<name>A0A507FDZ6_9FUNG</name>
<feature type="region of interest" description="Disordered" evidence="2">
    <location>
        <begin position="678"/>
        <end position="757"/>
    </location>
</feature>
<feature type="compositionally biased region" description="Low complexity" evidence="2">
    <location>
        <begin position="1311"/>
        <end position="1326"/>
    </location>
</feature>
<protein>
    <submittedName>
        <fullName evidence="3">Uncharacterized protein</fullName>
    </submittedName>
</protein>
<dbReference type="Proteomes" id="UP000320333">
    <property type="component" value="Unassembled WGS sequence"/>
</dbReference>
<feature type="compositionally biased region" description="Polar residues" evidence="2">
    <location>
        <begin position="1262"/>
        <end position="1292"/>
    </location>
</feature>
<accession>A0A507FDZ6</accession>
<feature type="compositionally biased region" description="Polar residues" evidence="2">
    <location>
        <begin position="46"/>
        <end position="62"/>
    </location>
</feature>
<dbReference type="EMBL" id="QEAP01000125">
    <property type="protein sequence ID" value="TPX74454.1"/>
    <property type="molecule type" value="Genomic_DNA"/>
</dbReference>
<dbReference type="InterPro" id="IPR050767">
    <property type="entry name" value="Sel1_AlgK"/>
</dbReference>
<feature type="region of interest" description="Disordered" evidence="2">
    <location>
        <begin position="1262"/>
        <end position="1299"/>
    </location>
</feature>
<comment type="caution">
    <text evidence="3">The sequence shown here is derived from an EMBL/GenBank/DDBJ whole genome shotgun (WGS) entry which is preliminary data.</text>
</comment>
<dbReference type="InterPro" id="IPR011990">
    <property type="entry name" value="TPR-like_helical_dom_sf"/>
</dbReference>
<comment type="similarity">
    <text evidence="1">Belongs to the sel-1 family.</text>
</comment>
<dbReference type="SUPFAM" id="SSF81901">
    <property type="entry name" value="HCP-like"/>
    <property type="match status" value="3"/>
</dbReference>
<evidence type="ECO:0000256" key="1">
    <source>
        <dbReference type="ARBA" id="ARBA00038101"/>
    </source>
</evidence>
<feature type="region of interest" description="Disordered" evidence="2">
    <location>
        <begin position="1311"/>
        <end position="1342"/>
    </location>
</feature>
<feature type="region of interest" description="Disordered" evidence="2">
    <location>
        <begin position="103"/>
        <end position="145"/>
    </location>
</feature>
<dbReference type="OrthoDB" id="2145777at2759"/>
<feature type="compositionally biased region" description="Low complexity" evidence="2">
    <location>
        <begin position="77"/>
        <end position="89"/>
    </location>
</feature>
<evidence type="ECO:0000313" key="4">
    <source>
        <dbReference type="Proteomes" id="UP000320333"/>
    </source>
</evidence>
<dbReference type="SMART" id="SM00671">
    <property type="entry name" value="SEL1"/>
    <property type="match status" value="7"/>
</dbReference>
<sequence length="1454" mass="154954">MDQSPSTLVSPATDAASQGQSFPISVYNASSIVSPTRKSKRIKPATLSTDQHLHQANASNTPDVIPAKKKGVKKSKSSLSISAPNSSAAEQIPAVDAGLIPTETLGSDAKTAVASDTNKTRKQESRAQAAHTAESLATYNTPDYPVEAPQVEESMTRGETSSVGLNATNSDVALKESAKSLKKTKKAHSSEIASPVVHEQLQVVEKMQEGKVATGKAAKKSVKSKKEVENNNSAQSNAHDTTLETKPQVLQVSVAEPVPKMSRTDASEVITLATPEPVLEIVSQVAVTKTKTPKKIKRVDKSHVTDSSSFSTTAAAAEEVIVEPATGPSEPVMVASTAQKKKVSETDSVQKAVPSTSDLAQPPVQKVSGAMKEVKKGAKKPKQVLKEATVDLEHEHAKKGAELELVTDTTAVAESLETSAGAQPKKLKDAGNKKTKKAGQLADAVSVDETLDLKTSAELPKKATKARKSKGTNESNVPLITEPLAEVKNLTPRNKPPLVVVVPEPVGMANQLVPAEASTPATASAVSATSSSNITGPVSSFFGTLSSAFASFMDPELPPEEAAAAKKKLQDEVVKRQMENNAKFAAISQMIGLDAAAAAAETGSGLSGVASYDSSAKNNNVLQGNAALSLTIPSELNAVEKGKKGKKKVVLIENSSDADSDSSGGVIVVKRVNSKKSINFGRGGRQKVNSDSDSTDSETSESSSSSSDDERPSVNPRYGHYSGRAHGFSGDTSRSKSKRNAPPSSMLGRVASTFTSILEPELTPEEKAMEKKRKAQEDALARQMANQRQFAKNNRIEGLNVVDSSKIILNTTSLKSGHTFRSAKAATCMPIAEAPASEEEFEKGLKYYNNRDFQWAATHWERAIKIDNNAEALRMLIELYGPSKTPNAAKAAEYMQRRRELLKTPAGMLNHGRHLARVMGSLDGPGIVLVRSAADLGHAEACYEFGMYLRGKSKGAEAMGWLHQAADGGFADAEEAVAEGYEKGLAGAPVDAVAGAAWRARVVARIKAKEAEESSSRFAKEAQAKELLVDSIVREKERLKVQQGIKQREENLVARRAMDPALNSALRNLEWGFYASAIDSLHELARSGNVDASDYLDPDLSVIPAKQIVAMYHIGEHLSCQADPVGAVKWFRRSSESGYHEAQVTYAAYLIVGKGLESADPGQAMAWLMKAWENGSNKEAALALGEAYTKGIGVAPDPTKAVKWYTRAWEAGGYSEAAFAIGLACATGFTPGAVDPAAWNASGKIGGRENVNEVLNKRSDPNQQQLNDQQETPPASKTQSPLDSPGKGTSSVPPKPMRMDLVGVDSELASLDASSNSSRSNSPALSTIQIPQLAKPPPTNTLNSPLLKNFSAFKQDVAQAAKWYKKASDLGHSRACNNLGELHMTGRGVKRNDVVGFGLFRRAAMAGLPEAEYNMGRCCREGRGCTQNEEQARMWFRRAEEQGIEEATTALAYN</sequence>
<evidence type="ECO:0000313" key="3">
    <source>
        <dbReference type="EMBL" id="TPX74454.1"/>
    </source>
</evidence>
<dbReference type="STRING" id="246404.A0A507FDZ6"/>
<dbReference type="Gene3D" id="1.25.40.10">
    <property type="entry name" value="Tetratricopeptide repeat domain"/>
    <property type="match status" value="3"/>
</dbReference>
<dbReference type="Pfam" id="PF08238">
    <property type="entry name" value="Sel1"/>
    <property type="match status" value="7"/>
</dbReference>
<gene>
    <name evidence="3" type="ORF">CcCBS67573_g04275</name>
</gene>
<feature type="region of interest" description="Disordered" evidence="2">
    <location>
        <begin position="342"/>
        <end position="363"/>
    </location>
</feature>
<feature type="compositionally biased region" description="Polar residues" evidence="2">
    <location>
        <begin position="234"/>
        <end position="246"/>
    </location>
</feature>
<reference evidence="3 4" key="1">
    <citation type="journal article" date="2019" name="Sci. Rep.">
        <title>Comparative genomics of chytrid fungi reveal insights into the obligate biotrophic and pathogenic lifestyle of Synchytrium endobioticum.</title>
        <authorList>
            <person name="van de Vossenberg B.T.L.H."/>
            <person name="Warris S."/>
            <person name="Nguyen H.D.T."/>
            <person name="van Gent-Pelzer M.P.E."/>
            <person name="Joly D.L."/>
            <person name="van de Geest H.C."/>
            <person name="Bonants P.J.M."/>
            <person name="Smith D.S."/>
            <person name="Levesque C.A."/>
            <person name="van der Lee T.A.J."/>
        </authorList>
    </citation>
    <scope>NUCLEOTIDE SEQUENCE [LARGE SCALE GENOMIC DNA]</scope>
    <source>
        <strain evidence="3 4">CBS 675.73</strain>
    </source>
</reference>
<evidence type="ECO:0000256" key="2">
    <source>
        <dbReference type="SAM" id="MobiDB-lite"/>
    </source>
</evidence>
<dbReference type="PANTHER" id="PTHR11102">
    <property type="entry name" value="SEL-1-LIKE PROTEIN"/>
    <property type="match status" value="1"/>
</dbReference>
<feature type="region of interest" description="Disordered" evidence="2">
    <location>
        <begin position="210"/>
        <end position="246"/>
    </location>
</feature>
<dbReference type="PANTHER" id="PTHR11102:SF160">
    <property type="entry name" value="ERAD-ASSOCIATED E3 UBIQUITIN-PROTEIN LIGASE COMPONENT HRD3"/>
    <property type="match status" value="1"/>
</dbReference>
<feature type="compositionally biased region" description="Polar residues" evidence="2">
    <location>
        <begin position="346"/>
        <end position="359"/>
    </location>
</feature>
<dbReference type="InterPro" id="IPR006597">
    <property type="entry name" value="Sel1-like"/>
</dbReference>
<feature type="compositionally biased region" description="Basic residues" evidence="2">
    <location>
        <begin position="67"/>
        <end position="76"/>
    </location>
</feature>
<proteinExistence type="inferred from homology"/>
<organism evidence="3 4">
    <name type="scientific">Chytriomyces confervae</name>
    <dbReference type="NCBI Taxonomy" id="246404"/>
    <lineage>
        <taxon>Eukaryota</taxon>
        <taxon>Fungi</taxon>
        <taxon>Fungi incertae sedis</taxon>
        <taxon>Chytridiomycota</taxon>
        <taxon>Chytridiomycota incertae sedis</taxon>
        <taxon>Chytridiomycetes</taxon>
        <taxon>Chytridiales</taxon>
        <taxon>Chytriomycetaceae</taxon>
        <taxon>Chytriomyces</taxon>
    </lineage>
</organism>